<evidence type="ECO:0000313" key="3">
    <source>
        <dbReference type="Proteomes" id="UP001596174"/>
    </source>
</evidence>
<organism evidence="2 3">
    <name type="scientific">Streptacidiphilus monticola</name>
    <dbReference type="NCBI Taxonomy" id="2161674"/>
    <lineage>
        <taxon>Bacteria</taxon>
        <taxon>Bacillati</taxon>
        <taxon>Actinomycetota</taxon>
        <taxon>Actinomycetes</taxon>
        <taxon>Kitasatosporales</taxon>
        <taxon>Streptomycetaceae</taxon>
        <taxon>Streptacidiphilus</taxon>
    </lineage>
</organism>
<dbReference type="RefSeq" id="WP_380581320.1">
    <property type="nucleotide sequence ID" value="NZ_JBHSQJ010000026.1"/>
</dbReference>
<sequence>MSTSDQNDAPQVDDETRERSSEQRNITAPTPPDVRAKGEDDEDDEDEGEDVSGLPWSGAQE</sequence>
<dbReference type="EMBL" id="JBHSQJ010000026">
    <property type="protein sequence ID" value="MFC5907170.1"/>
    <property type="molecule type" value="Genomic_DNA"/>
</dbReference>
<proteinExistence type="predicted"/>
<gene>
    <name evidence="2" type="ORF">ACFP3V_08055</name>
</gene>
<evidence type="ECO:0000313" key="2">
    <source>
        <dbReference type="EMBL" id="MFC5907170.1"/>
    </source>
</evidence>
<feature type="region of interest" description="Disordered" evidence="1">
    <location>
        <begin position="1"/>
        <end position="61"/>
    </location>
</feature>
<comment type="caution">
    <text evidence="2">The sequence shown here is derived from an EMBL/GenBank/DDBJ whole genome shotgun (WGS) entry which is preliminary data.</text>
</comment>
<keyword evidence="3" id="KW-1185">Reference proteome</keyword>
<dbReference type="Proteomes" id="UP001596174">
    <property type="component" value="Unassembled WGS sequence"/>
</dbReference>
<feature type="compositionally biased region" description="Acidic residues" evidence="1">
    <location>
        <begin position="39"/>
        <end position="50"/>
    </location>
</feature>
<name>A0ABW1FXC7_9ACTN</name>
<protein>
    <submittedName>
        <fullName evidence="2">Uncharacterized protein</fullName>
    </submittedName>
</protein>
<evidence type="ECO:0000256" key="1">
    <source>
        <dbReference type="SAM" id="MobiDB-lite"/>
    </source>
</evidence>
<reference evidence="3" key="1">
    <citation type="journal article" date="2019" name="Int. J. Syst. Evol. Microbiol.">
        <title>The Global Catalogue of Microorganisms (GCM) 10K type strain sequencing project: providing services to taxonomists for standard genome sequencing and annotation.</title>
        <authorList>
            <consortium name="The Broad Institute Genomics Platform"/>
            <consortium name="The Broad Institute Genome Sequencing Center for Infectious Disease"/>
            <person name="Wu L."/>
            <person name="Ma J."/>
        </authorList>
    </citation>
    <scope>NUCLEOTIDE SEQUENCE [LARGE SCALE GENOMIC DNA]</scope>
    <source>
        <strain evidence="3">JCM 4816</strain>
    </source>
</reference>
<accession>A0ABW1FXC7</accession>